<evidence type="ECO:0000313" key="14">
    <source>
        <dbReference type="EMBL" id="AKL88465.1"/>
    </source>
</evidence>
<dbReference type="PROSITE" id="PS00409">
    <property type="entry name" value="PROKAR_NTER_METHYL"/>
    <property type="match status" value="1"/>
</dbReference>
<keyword evidence="4" id="KW-1003">Cell membrane</keyword>
<comment type="subcellular location">
    <subcellularLocation>
        <location evidence="1">Cell inner membrane</location>
        <topology evidence="1">Single-pass membrane protein</topology>
    </subcellularLocation>
</comment>
<reference evidence="13" key="1">
    <citation type="journal article" date="2013" name="PLoS ONE">
        <title>Implication of lateral genetic transfer in the emergence of Aeromonas hydrophila isolates of epidemic outbreaks in channel catfish.</title>
        <authorList>
            <person name="Hossain M.J."/>
            <person name="Waldbieser G.C."/>
            <person name="Sun D."/>
            <person name="Capps N.K."/>
            <person name="Hemstreet W.B."/>
            <person name="Carlisle K."/>
            <person name="Griffin M.J."/>
            <person name="Khoo L."/>
            <person name="Goodwin A.E."/>
            <person name="Sonstegard T.S."/>
            <person name="Schroeder S."/>
            <person name="Hayden K."/>
            <person name="Newton J.C."/>
            <person name="Terhune J.S."/>
            <person name="Liles M.R."/>
        </authorList>
    </citation>
    <scope>NUCLEOTIDE SEQUENCE</scope>
    <source>
        <strain evidence="12">AL97-91</strain>
        <strain evidence="13">MN98-04</strain>
    </source>
</reference>
<feature type="transmembrane region" description="Helical" evidence="10">
    <location>
        <begin position="12"/>
        <end position="33"/>
    </location>
</feature>
<dbReference type="Pfam" id="PF07963">
    <property type="entry name" value="N_methyl"/>
    <property type="match status" value="1"/>
</dbReference>
<dbReference type="SUPFAM" id="SSF54523">
    <property type="entry name" value="Pili subunits"/>
    <property type="match status" value="1"/>
</dbReference>
<gene>
    <name evidence="13" type="primary">gspG1</name>
</gene>
<protein>
    <recommendedName>
        <fullName evidence="3">Type II secretion system core protein G</fullName>
    </recommendedName>
</protein>
<dbReference type="GO" id="GO:0015628">
    <property type="term" value="P:protein secretion by the type II secretion system"/>
    <property type="evidence" value="ECO:0007669"/>
    <property type="project" value="InterPro"/>
</dbReference>
<evidence type="ECO:0000256" key="4">
    <source>
        <dbReference type="ARBA" id="ARBA00022475"/>
    </source>
</evidence>
<evidence type="ECO:0000259" key="11">
    <source>
        <dbReference type="Pfam" id="PF08334"/>
    </source>
</evidence>
<dbReference type="GO" id="GO:0015627">
    <property type="term" value="C:type II protein secretion system complex"/>
    <property type="evidence" value="ECO:0007669"/>
    <property type="project" value="InterPro"/>
</dbReference>
<evidence type="ECO:0000256" key="8">
    <source>
        <dbReference type="ARBA" id="ARBA00022989"/>
    </source>
</evidence>
<proteinExistence type="inferred from homology"/>
<dbReference type="PRINTS" id="PR00813">
    <property type="entry name" value="BCTERIALGSPG"/>
</dbReference>
<dbReference type="InterPro" id="IPR045584">
    <property type="entry name" value="Pilin-like"/>
</dbReference>
<dbReference type="GO" id="GO:0005886">
    <property type="term" value="C:plasma membrane"/>
    <property type="evidence" value="ECO:0007669"/>
    <property type="project" value="UniProtKB-SubCell"/>
</dbReference>
<evidence type="ECO:0000256" key="5">
    <source>
        <dbReference type="ARBA" id="ARBA00022481"/>
    </source>
</evidence>
<sequence>MQFQRFSRHQGGFTLIELLVVLVILGMLAGLVGPRLFSNVDKSKVKTAETQVKMLRGALQTYRLDVGSYPTTEQGLVSLMKAPADVPSWQGPYLEDQLPKDPWGRDYIYKSPVNNLQGFALYSLGADGKEGGDGMDAEVGILER</sequence>
<feature type="domain" description="Type II secretion system protein GspG C-terminal" evidence="11">
    <location>
        <begin position="35"/>
        <end position="140"/>
    </location>
</feature>
<dbReference type="Pfam" id="PF08334">
    <property type="entry name" value="T2SSG"/>
    <property type="match status" value="1"/>
</dbReference>
<evidence type="ECO:0000256" key="10">
    <source>
        <dbReference type="SAM" id="Phobius"/>
    </source>
</evidence>
<organism evidence="13">
    <name type="scientific">Aeromonas hydrophila</name>
    <dbReference type="NCBI Taxonomy" id="644"/>
    <lineage>
        <taxon>Bacteria</taxon>
        <taxon>Pseudomonadati</taxon>
        <taxon>Pseudomonadota</taxon>
        <taxon>Gammaproteobacteria</taxon>
        <taxon>Aeromonadales</taxon>
        <taxon>Aeromonadaceae</taxon>
        <taxon>Aeromonas</taxon>
    </lineage>
</organism>
<dbReference type="PANTHER" id="PTHR30093:SF45">
    <property type="entry name" value="TYPE II SECRETION SYSTEM CORE PROTEIN G"/>
    <property type="match status" value="1"/>
</dbReference>
<evidence type="ECO:0000256" key="1">
    <source>
        <dbReference type="ARBA" id="ARBA00004377"/>
    </source>
</evidence>
<dbReference type="RefSeq" id="WP_043121663.1">
    <property type="nucleotide sequence ID" value="NZ_CP148749.1"/>
</dbReference>
<dbReference type="InterPro" id="IPR013545">
    <property type="entry name" value="T2SS_protein-GspG_C"/>
</dbReference>
<comment type="similarity">
    <text evidence="2">Belongs to the GSP G family.</text>
</comment>
<dbReference type="InterPro" id="IPR012902">
    <property type="entry name" value="N_methyl_site"/>
</dbReference>
<dbReference type="PANTHER" id="PTHR30093">
    <property type="entry name" value="GENERAL SECRETION PATHWAY PROTEIN G"/>
    <property type="match status" value="1"/>
</dbReference>
<reference evidence="14" key="2">
    <citation type="journal article" date="2015" name="Mar. Drugs">
        <title>Molecular and chemical analysis of the lipopolysaccharide from aeromonas hydrophila strain AH-1 (Serotype O11).</title>
        <authorList>
            <person name="Merino S."/>
            <person name="Canals R."/>
            <person name="Knirel Y.A."/>
            <person name="Tomas J.M."/>
        </authorList>
    </citation>
    <scope>NUCLEOTIDE SEQUENCE</scope>
    <source>
        <strain evidence="14">AH-1</strain>
    </source>
</reference>
<dbReference type="EMBL" id="KC999966">
    <property type="protein sequence ID" value="AID70945.1"/>
    <property type="molecule type" value="Genomic_DNA"/>
</dbReference>
<dbReference type="InterPro" id="IPR000983">
    <property type="entry name" value="Bac_GSPG_pilin"/>
</dbReference>
<evidence type="ECO:0000256" key="7">
    <source>
        <dbReference type="ARBA" id="ARBA00022692"/>
    </source>
</evidence>
<evidence type="ECO:0000256" key="6">
    <source>
        <dbReference type="ARBA" id="ARBA00022519"/>
    </source>
</evidence>
<dbReference type="Gene3D" id="3.30.700.10">
    <property type="entry name" value="Glycoprotein, Type 4 Pilin"/>
    <property type="match status" value="1"/>
</dbReference>
<keyword evidence="9 10" id="KW-0472">Membrane</keyword>
<dbReference type="AlphaFoldDB" id="A0A068FV96"/>
<keyword evidence="5" id="KW-0488">Methylation</keyword>
<evidence type="ECO:0000313" key="13">
    <source>
        <dbReference type="EMBL" id="AID71026.1"/>
    </source>
</evidence>
<dbReference type="NCBIfam" id="TIGR01710">
    <property type="entry name" value="typeII_sec_gspG"/>
    <property type="match status" value="1"/>
</dbReference>
<evidence type="ECO:0000313" key="12">
    <source>
        <dbReference type="EMBL" id="AID70945.1"/>
    </source>
</evidence>
<name>A0A068FV96_AERHY</name>
<keyword evidence="8 10" id="KW-1133">Transmembrane helix</keyword>
<dbReference type="InterPro" id="IPR010054">
    <property type="entry name" value="Type2_sec_GspG"/>
</dbReference>
<dbReference type="EMBL" id="KC999969">
    <property type="protein sequence ID" value="AID71026.1"/>
    <property type="molecule type" value="Genomic_DNA"/>
</dbReference>
<dbReference type="EMBL" id="KP856714">
    <property type="protein sequence ID" value="AKL88465.1"/>
    <property type="molecule type" value="Genomic_DNA"/>
</dbReference>
<evidence type="ECO:0000256" key="2">
    <source>
        <dbReference type="ARBA" id="ARBA00009984"/>
    </source>
</evidence>
<evidence type="ECO:0000256" key="9">
    <source>
        <dbReference type="ARBA" id="ARBA00023136"/>
    </source>
</evidence>
<accession>A0A068FV96</accession>
<evidence type="ECO:0000256" key="3">
    <source>
        <dbReference type="ARBA" id="ARBA00020042"/>
    </source>
</evidence>
<dbReference type="NCBIfam" id="TIGR02532">
    <property type="entry name" value="IV_pilin_GFxxxE"/>
    <property type="match status" value="1"/>
</dbReference>
<keyword evidence="7 10" id="KW-0812">Transmembrane</keyword>
<dbReference type="PATRIC" id="fig|644.34.peg.665"/>
<keyword evidence="6" id="KW-0997">Cell inner membrane</keyword>